<dbReference type="InterPro" id="IPR050525">
    <property type="entry name" value="ECM_Assembly_Org"/>
</dbReference>
<feature type="region of interest" description="Disordered" evidence="1">
    <location>
        <begin position="1684"/>
        <end position="1706"/>
    </location>
</feature>
<feature type="compositionally biased region" description="Low complexity" evidence="1">
    <location>
        <begin position="2293"/>
        <end position="2308"/>
    </location>
</feature>
<dbReference type="PANTHER" id="PTHR24020">
    <property type="entry name" value="COLLAGEN ALPHA"/>
    <property type="match status" value="1"/>
</dbReference>
<feature type="compositionally biased region" description="Polar residues" evidence="1">
    <location>
        <begin position="1160"/>
        <end position="1172"/>
    </location>
</feature>
<feature type="compositionally biased region" description="Basic and acidic residues" evidence="1">
    <location>
        <begin position="602"/>
        <end position="624"/>
    </location>
</feature>
<evidence type="ECO:0000256" key="1">
    <source>
        <dbReference type="SAM" id="MobiDB-lite"/>
    </source>
</evidence>
<feature type="domain" description="VWFA" evidence="3">
    <location>
        <begin position="1231"/>
        <end position="1405"/>
    </location>
</feature>
<protein>
    <submittedName>
        <fullName evidence="5">VWFA domain-containing protein</fullName>
    </submittedName>
</protein>
<dbReference type="Gene3D" id="3.40.50.410">
    <property type="entry name" value="von Willebrand factor, type A domain"/>
    <property type="match status" value="8"/>
</dbReference>
<feature type="region of interest" description="Disordered" evidence="1">
    <location>
        <begin position="1153"/>
        <end position="1172"/>
    </location>
</feature>
<name>A0A914IFZ5_GLORO</name>
<feature type="chain" id="PRO_5036926306" evidence="2">
    <location>
        <begin position="20"/>
        <end position="2486"/>
    </location>
</feature>
<dbReference type="InterPro" id="IPR002035">
    <property type="entry name" value="VWF_A"/>
</dbReference>
<dbReference type="Proteomes" id="UP000887572">
    <property type="component" value="Unplaced"/>
</dbReference>
<dbReference type="SUPFAM" id="SSF53300">
    <property type="entry name" value="vWA-like"/>
    <property type="match status" value="8"/>
</dbReference>
<sequence>MIICSILIFLLISLPSILSQSSTNQTVDEQDDCATQSKQSTTLRVVVLFDITPEYATNFRNQQLRLIKSLRHIDQRAKGQPRFYALVAFHRTSVVLSGLNYAQAKNVEKIIDEIHGLNPRRRLETAPSKAFETAEELLEYHQKSLHNTSSTINIVLLVHDGLNTDTRNETFDAIAKLSKIEAGIFAIAGSVKPNEQILTEYTGLRSHVFASNDDMEHFFEALDNKIDPCTTAAAGAELRARKFPIPTKLRDDKNRTAVEVLLLAENDSNAATKQQKLTPKQEQQFVKREQSFLAKELKLEECNNAGKIDLMLLLDTSGSMYLSFTQQRQLALQLLHAIEPALHALQVGVIQFAHEPTVIHSLREPTATKYRELLDRVRDIVFTGRNTRIADALELALNEFDKHGRKDAQKVLVLISDGHGQEFWHRAAEVAHRLQSTRYLQRFAVSSSLDYNFEELMLYMGDQRRVFVGQRTFVFMPTIVAFLNKCLPNSVKKISAMATSSDDIGITNGTDSIVSTVETTTTVDEFTTVANLSEMLREADNNGMADTLSHNLTSPTSSGLAEEFVSNSTLALLKQNETEAPSQQNVTDTAIIGKREKLVNETTTAEKLENGTLADNERDEPLKAEEEDDENGEAKTDEKEKLKKIELEKKKPTNPAEFECDTDVLIMLDRSRPEQSFAQQIALAKHLIVKIDPEEIALGKIRVGIISFGAEAKKETEWREKLTRRQILQKLDTIQQYNGQTSFVQAAKVAIEEVSKIRRPGARMLAAMFWSGSDGIDQPDELAQAINELHMINQTQLFAVSLSPKANLTRLKELAGDQWHVFVEGRANQFVGQASRYLLDCVLPPSDALFHRNPSTNNNEPSELDNHEPLNSVERVEHLQAAARAFKKQPLGSCKNDLVDLALLLHFRPQNGSSPNDMSGQFHAMIRAAMDALRQAPADQYLKRIRLSLLINAQVQVSLKTAIDLDDALFALDRAQLDQAEIDGTVALANKLQMSLDDLRHFHRDGARVVILVLSNDEQQQLNADEQQSRLIIKGLDRLSASLFILHFAPRGANAPKGTLSAQFNGSDSERTIRVFSTSGKISHFVDEFRRKTFMCRRHDEPKPIVASPNEDELVASDSALPPSEEFEASASSSVDASTVNETDTSSGAVKLLENDVSEKQPQNNNNKTEQMNESKLNLRTNNMADAKPDNITVTTTTTLARSSTRKAVKFALNDDDHPRVFLLGDECKVDLMFIIDTSQSVQEAFDEQLKFAVDLVKRLPDQDFAQRVQVGAVSFYKKAQVQFSLGELKEKSAILDSLLHINHTGGGTSVVSGVDLAMDEVVKTRRKGTRLMVVLITDGSSQDPWADVVRSADRLRAAEADVYTITVSHDYFFRELELYAGNKWFVYIDARIRQFLDEAEISLVECKSPSMPMQRAARDEKNGSLTALVPQSTNTLMNFTTEAPSSTSSSAAGGSCEKDMVDLMFIIDTSASVQKEFYAEKNFALDLVRVLPEQDFTKRISIAMVKFRGTADIHFHFHPGRRREDIIYDIERVEHTGGETSLATAAELAYREIFRLRRPDARLIVVIITDGNSQDEWKDVKVAAKKLRASTGGNGIYAVTLSEKYSVEELREYTGTEDNLYTNHRIDQFIQEVGNSISRCPDGERDGIKVTPVPDVEASTTPSSTSMLFELMNSTVTQLQDKHSVQTKIGQPKKHNKEDEVAKARDENPIRVSREEELFDEALGSELFSKCNISKMDVIIILDASTSRENVFEHQRELALSLIERLPINREDPNVATGIISFTNSPVLRQTLGLGRDRKMVRKSIEDIKYRGGSTLTSKAVELALQDMRRGMRSDARQVVVLMNDGMSQDLWEQVLESSRNLANSGADRFGVALGSEVDLRELHHYIGTNDRIYRDGSTERFLRDIVALLGETNENCTTNSATVKAVPIHRDEKVKMPLNLMEIEEFEFQLDSHCEKPNVDLLIMLDNVISSERNNDNLKLNSNRYLLLDVLGSLPWDGRVHVALISAGGPRLEYRLEDLQNRDAVATRVERVRPLNGAPDYASSIARALDHYTSARRDNARGILLLVGNGNGTTDSLAQRQNVVKRIRQTQGLSCIAVDSGKEVIMKTLIEYTGSPQRVFPFERNAEFAKILFDEVTASEQCQSNLDQKTPNILGLLNENGTEVPEKEGVDFMKRFSLRRQRLRDIGLSRLDKEDKVAFDDDKLVNKHNEKKKDDSLALLLASIRHEDESTTSSATVVTSQGAKKPSFMSSTFLPPFRSTLSATTPDFPFEIQKHHRIRIQKPFQNDERATGSSSSTTTTLTTSTTINTEPYRPGCLIDLMLIIDASGSVHAAFEQEKMLASQIIQQIRVGPNNSRVTIVKFASTDTVLDVIKNMTFSDGTTAIHSALHQAVIAYSALHGARPGLAEPIAVVFTDGFGQHEFSEQATLLRQLVPRVYALAVHDGIRAPIARAELTKITGDARRVFTAATVTNLYGELRERFRGC</sequence>
<proteinExistence type="predicted"/>
<dbReference type="SMART" id="SM00327">
    <property type="entry name" value="VWA"/>
    <property type="match status" value="8"/>
</dbReference>
<dbReference type="CDD" id="cd00198">
    <property type="entry name" value="vWFA"/>
    <property type="match status" value="5"/>
</dbReference>
<feature type="region of interest" description="Disordered" evidence="1">
    <location>
        <begin position="1121"/>
        <end position="1145"/>
    </location>
</feature>
<feature type="signal peptide" evidence="2">
    <location>
        <begin position="1"/>
        <end position="19"/>
    </location>
</feature>
<dbReference type="InterPro" id="IPR036465">
    <property type="entry name" value="vWFA_dom_sf"/>
</dbReference>
<feature type="domain" description="VWFA" evidence="3">
    <location>
        <begin position="2321"/>
        <end position="2483"/>
    </location>
</feature>
<dbReference type="WBParaSite" id="Gr19_v10_g9557.t1">
    <property type="protein sequence ID" value="Gr19_v10_g9557.t1"/>
    <property type="gene ID" value="Gr19_v10_g9557"/>
</dbReference>
<dbReference type="CDD" id="cd01450">
    <property type="entry name" value="vWFA_subfamily_ECM"/>
    <property type="match status" value="1"/>
</dbReference>
<feature type="domain" description="VWFA" evidence="3">
    <location>
        <begin position="44"/>
        <end position="226"/>
    </location>
</feature>
<dbReference type="PROSITE" id="PS50234">
    <property type="entry name" value="VWFA"/>
    <property type="match status" value="8"/>
</dbReference>
<feature type="compositionally biased region" description="Basic and acidic residues" evidence="1">
    <location>
        <begin position="1697"/>
        <end position="1706"/>
    </location>
</feature>
<accession>A0A914IFZ5</accession>
<evidence type="ECO:0000259" key="3">
    <source>
        <dbReference type="PROSITE" id="PS50234"/>
    </source>
</evidence>
<evidence type="ECO:0000313" key="4">
    <source>
        <dbReference type="Proteomes" id="UP000887572"/>
    </source>
</evidence>
<keyword evidence="2" id="KW-0732">Signal</keyword>
<organism evidence="4 5">
    <name type="scientific">Globodera rostochiensis</name>
    <name type="common">Golden nematode worm</name>
    <name type="synonym">Heterodera rostochiensis</name>
    <dbReference type="NCBI Taxonomy" id="31243"/>
    <lineage>
        <taxon>Eukaryota</taxon>
        <taxon>Metazoa</taxon>
        <taxon>Ecdysozoa</taxon>
        <taxon>Nematoda</taxon>
        <taxon>Chromadorea</taxon>
        <taxon>Rhabditida</taxon>
        <taxon>Tylenchina</taxon>
        <taxon>Tylenchomorpha</taxon>
        <taxon>Tylenchoidea</taxon>
        <taxon>Heteroderidae</taxon>
        <taxon>Heteroderinae</taxon>
        <taxon>Globodera</taxon>
    </lineage>
</organism>
<keyword evidence="4" id="KW-1185">Reference proteome</keyword>
<evidence type="ECO:0000256" key="2">
    <source>
        <dbReference type="SAM" id="SignalP"/>
    </source>
</evidence>
<feature type="compositionally biased region" description="Low complexity" evidence="1">
    <location>
        <begin position="1121"/>
        <end position="1138"/>
    </location>
</feature>
<evidence type="ECO:0000313" key="5">
    <source>
        <dbReference type="WBParaSite" id="Gr19_v10_g9557.t1"/>
    </source>
</evidence>
<reference evidence="5" key="1">
    <citation type="submission" date="2022-11" db="UniProtKB">
        <authorList>
            <consortium name="WormBaseParasite"/>
        </authorList>
    </citation>
    <scope>IDENTIFICATION</scope>
</reference>
<feature type="domain" description="VWFA" evidence="3">
    <location>
        <begin position="663"/>
        <end position="842"/>
    </location>
</feature>
<dbReference type="Pfam" id="PF00092">
    <property type="entry name" value="VWA"/>
    <property type="match status" value="6"/>
</dbReference>
<dbReference type="PANTHER" id="PTHR24020:SF20">
    <property type="entry name" value="PH DOMAIN-CONTAINING PROTEIN"/>
    <property type="match status" value="1"/>
</dbReference>
<feature type="domain" description="VWFA" evidence="3">
    <location>
        <begin position="309"/>
        <end position="491"/>
    </location>
</feature>
<feature type="domain" description="VWFA" evidence="3">
    <location>
        <begin position="1738"/>
        <end position="1911"/>
    </location>
</feature>
<feature type="domain" description="VWFA" evidence="3">
    <location>
        <begin position="1463"/>
        <end position="1638"/>
    </location>
</feature>
<feature type="region of interest" description="Disordered" evidence="1">
    <location>
        <begin position="602"/>
        <end position="640"/>
    </location>
</feature>
<feature type="region of interest" description="Disordered" evidence="1">
    <location>
        <begin position="2284"/>
        <end position="2308"/>
    </location>
</feature>
<feature type="domain" description="VWFA" evidence="3">
    <location>
        <begin position="1962"/>
        <end position="2138"/>
    </location>
</feature>